<dbReference type="PANTHER" id="PTHR34258:SF1">
    <property type="entry name" value="ARMADILLO-LIKE HELICAL DOMAIN CONTAINING PROTEIN 1"/>
    <property type="match status" value="1"/>
</dbReference>
<dbReference type="Proteomes" id="UP001311232">
    <property type="component" value="Unassembled WGS sequence"/>
</dbReference>
<dbReference type="EMBL" id="JAHHUM010000709">
    <property type="protein sequence ID" value="KAK5617517.1"/>
    <property type="molecule type" value="Genomic_DNA"/>
</dbReference>
<proteinExistence type="predicted"/>
<comment type="caution">
    <text evidence="1">The sequence shown here is derived from an EMBL/GenBank/DDBJ whole genome shotgun (WGS) entry which is preliminary data.</text>
</comment>
<evidence type="ECO:0008006" key="3">
    <source>
        <dbReference type="Google" id="ProtNLM"/>
    </source>
</evidence>
<gene>
    <name evidence="1" type="ORF">CRENBAI_005027</name>
</gene>
<organism evidence="1 2">
    <name type="scientific">Crenichthys baileyi</name>
    <name type="common">White River springfish</name>
    <dbReference type="NCBI Taxonomy" id="28760"/>
    <lineage>
        <taxon>Eukaryota</taxon>
        <taxon>Metazoa</taxon>
        <taxon>Chordata</taxon>
        <taxon>Craniata</taxon>
        <taxon>Vertebrata</taxon>
        <taxon>Euteleostomi</taxon>
        <taxon>Actinopterygii</taxon>
        <taxon>Neopterygii</taxon>
        <taxon>Teleostei</taxon>
        <taxon>Neoteleostei</taxon>
        <taxon>Acanthomorphata</taxon>
        <taxon>Ovalentaria</taxon>
        <taxon>Atherinomorphae</taxon>
        <taxon>Cyprinodontiformes</taxon>
        <taxon>Goodeidae</taxon>
        <taxon>Crenichthys</taxon>
    </lineage>
</organism>
<reference evidence="1 2" key="1">
    <citation type="submission" date="2021-06" db="EMBL/GenBank/DDBJ databases">
        <authorList>
            <person name="Palmer J.M."/>
        </authorList>
    </citation>
    <scope>NUCLEOTIDE SEQUENCE [LARGE SCALE GENOMIC DNA]</scope>
    <source>
        <strain evidence="1 2">MEX-2019</strain>
        <tissue evidence="1">Muscle</tissue>
    </source>
</reference>
<sequence>MSAHKEPSNIGRVLSFLREWDSGGSSVRCRMVNSFLGKNTGKSLYELELEFADVASLFLARLTTWMRLTYMQGTFLGLQLKAIGIFLSASCHDQYLMEFLDDGGVLTLLVILSQSETNEDDKTEALHLLLTISNAGRKYKEFICEKHGVKIVAECMTMSNTNHTQETGKALMESLSYGNPTYQDQVYKSLIDLMSCTSPKAQQLVLQTLHAVQLKQEIAHHSIVKPLLNMLRSPHIEVQTEAINLILDLRHYNVRGLLLSGLVTLLRPIRKEEEQHPKTQETERTEITGSLPEFLQQAAAAKTIRLVAEKDKELSEELLHLGVIQQLLHAMGNRKHTDSQIQASLALKHLVHLFPEIEKHIEGVMGSTLFAAFISKADTLYMNMDERQAESLL</sequence>
<dbReference type="Gene3D" id="1.25.10.10">
    <property type="entry name" value="Leucine-rich Repeat Variant"/>
    <property type="match status" value="1"/>
</dbReference>
<dbReference type="InterPro" id="IPR016024">
    <property type="entry name" value="ARM-type_fold"/>
</dbReference>
<protein>
    <recommendedName>
        <fullName evidence="3">Armadillo like helical domain containing 1</fullName>
    </recommendedName>
</protein>
<name>A0AAV9S825_9TELE</name>
<evidence type="ECO:0000313" key="2">
    <source>
        <dbReference type="Proteomes" id="UP001311232"/>
    </source>
</evidence>
<dbReference type="Pfam" id="PF17741">
    <property type="entry name" value="DUF5578"/>
    <property type="match status" value="1"/>
</dbReference>
<evidence type="ECO:0000313" key="1">
    <source>
        <dbReference type="EMBL" id="KAK5617517.1"/>
    </source>
</evidence>
<dbReference type="InterPro" id="IPR041090">
    <property type="entry name" value="DUF5578"/>
</dbReference>
<dbReference type="AlphaFoldDB" id="A0AAV9S825"/>
<dbReference type="SUPFAM" id="SSF48371">
    <property type="entry name" value="ARM repeat"/>
    <property type="match status" value="1"/>
</dbReference>
<keyword evidence="2" id="KW-1185">Reference proteome</keyword>
<dbReference type="InterPro" id="IPR011989">
    <property type="entry name" value="ARM-like"/>
</dbReference>
<accession>A0AAV9S825</accession>
<dbReference type="PANTHER" id="PTHR34258">
    <property type="entry name" value="ARMADILLO-LIKE HELICAL DOMAIN CONTAINING PROTEIN 1"/>
    <property type="match status" value="1"/>
</dbReference>